<name>A0A518BV29_9BACT</name>
<dbReference type="GO" id="GO:0016020">
    <property type="term" value="C:membrane"/>
    <property type="evidence" value="ECO:0007669"/>
    <property type="project" value="InterPro"/>
</dbReference>
<dbReference type="KEGG" id="mcad:Pan265_06780"/>
<dbReference type="SMART" id="SM00331">
    <property type="entry name" value="PP2C_SIG"/>
    <property type="match status" value="1"/>
</dbReference>
<dbReference type="AlphaFoldDB" id="A0A518BV29"/>
<feature type="domain" description="HAMP" evidence="3">
    <location>
        <begin position="369"/>
        <end position="421"/>
    </location>
</feature>
<dbReference type="Gene3D" id="3.60.40.10">
    <property type="entry name" value="PPM-type phosphatase domain"/>
    <property type="match status" value="1"/>
</dbReference>
<dbReference type="GO" id="GO:0007165">
    <property type="term" value="P:signal transduction"/>
    <property type="evidence" value="ECO:0007669"/>
    <property type="project" value="InterPro"/>
</dbReference>
<keyword evidence="2" id="KW-0472">Membrane</keyword>
<evidence type="ECO:0000313" key="5">
    <source>
        <dbReference type="Proteomes" id="UP000320386"/>
    </source>
</evidence>
<evidence type="ECO:0000256" key="2">
    <source>
        <dbReference type="SAM" id="Phobius"/>
    </source>
</evidence>
<protein>
    <submittedName>
        <fullName evidence="4">Phosphoserine phosphatase RsbU</fullName>
        <ecNumber evidence="4">3.1.3.3</ecNumber>
    </submittedName>
</protein>
<evidence type="ECO:0000313" key="4">
    <source>
        <dbReference type="EMBL" id="QDU70840.1"/>
    </source>
</evidence>
<dbReference type="InterPro" id="IPR052016">
    <property type="entry name" value="Bact_Sigma-Reg"/>
</dbReference>
<reference evidence="4 5" key="1">
    <citation type="submission" date="2019-02" db="EMBL/GenBank/DDBJ databases">
        <title>Deep-cultivation of Planctomycetes and their phenomic and genomic characterization uncovers novel biology.</title>
        <authorList>
            <person name="Wiegand S."/>
            <person name="Jogler M."/>
            <person name="Boedeker C."/>
            <person name="Pinto D."/>
            <person name="Vollmers J."/>
            <person name="Rivas-Marin E."/>
            <person name="Kohn T."/>
            <person name="Peeters S.H."/>
            <person name="Heuer A."/>
            <person name="Rast P."/>
            <person name="Oberbeckmann S."/>
            <person name="Bunk B."/>
            <person name="Jeske O."/>
            <person name="Meyerdierks A."/>
            <person name="Storesund J.E."/>
            <person name="Kallscheuer N."/>
            <person name="Luecker S."/>
            <person name="Lage O.M."/>
            <person name="Pohl T."/>
            <person name="Merkel B.J."/>
            <person name="Hornburger P."/>
            <person name="Mueller R.-W."/>
            <person name="Bruemmer F."/>
            <person name="Labrenz M."/>
            <person name="Spormann A.M."/>
            <person name="Op den Camp H."/>
            <person name="Overmann J."/>
            <person name="Amann R."/>
            <person name="Jetten M.S.M."/>
            <person name="Mascher T."/>
            <person name="Medema M.H."/>
            <person name="Devos D.P."/>
            <person name="Kaster A.-K."/>
            <person name="Ovreas L."/>
            <person name="Rohde M."/>
            <person name="Galperin M.Y."/>
            <person name="Jogler C."/>
        </authorList>
    </citation>
    <scope>NUCLEOTIDE SEQUENCE [LARGE SCALE GENOMIC DNA]</scope>
    <source>
        <strain evidence="4 5">Pan265</strain>
    </source>
</reference>
<dbReference type="InterPro" id="IPR001932">
    <property type="entry name" value="PPM-type_phosphatase-like_dom"/>
</dbReference>
<evidence type="ECO:0000259" key="3">
    <source>
        <dbReference type="PROSITE" id="PS50885"/>
    </source>
</evidence>
<dbReference type="PROSITE" id="PS50885">
    <property type="entry name" value="HAMP"/>
    <property type="match status" value="1"/>
</dbReference>
<dbReference type="InterPro" id="IPR036457">
    <property type="entry name" value="PPM-type-like_dom_sf"/>
</dbReference>
<organism evidence="4 5">
    <name type="scientific">Mucisphaera calidilacus</name>
    <dbReference type="NCBI Taxonomy" id="2527982"/>
    <lineage>
        <taxon>Bacteria</taxon>
        <taxon>Pseudomonadati</taxon>
        <taxon>Planctomycetota</taxon>
        <taxon>Phycisphaerae</taxon>
        <taxon>Phycisphaerales</taxon>
        <taxon>Phycisphaeraceae</taxon>
        <taxon>Mucisphaera</taxon>
    </lineage>
</organism>
<feature type="transmembrane region" description="Helical" evidence="2">
    <location>
        <begin position="350"/>
        <end position="372"/>
    </location>
</feature>
<dbReference type="CDD" id="cd12913">
    <property type="entry name" value="PDC1_MCP_like"/>
    <property type="match status" value="1"/>
</dbReference>
<keyword evidence="1 4" id="KW-0378">Hydrolase</keyword>
<dbReference type="EC" id="3.1.3.3" evidence="4"/>
<proteinExistence type="predicted"/>
<evidence type="ECO:0000256" key="1">
    <source>
        <dbReference type="ARBA" id="ARBA00022801"/>
    </source>
</evidence>
<dbReference type="Proteomes" id="UP000320386">
    <property type="component" value="Chromosome"/>
</dbReference>
<dbReference type="SMART" id="SM00304">
    <property type="entry name" value="HAMP"/>
    <property type="match status" value="1"/>
</dbReference>
<sequence length="684" mass="74264">MTGSVLSRLPLRVSVPILFVTPVLLVGLLLSALAYAREHGTAADLTRQGLEQVSRRVASRMDILLDTPRRVNALNASLIRQGKLTTDDLSAWRLTLAAHLRAHPSLSGVVWGSADGRATWVSRYNGDDARIFYAVSSLDEPGTMDEYPIDSSGAIPSEPATSYSFDPRVRPWYRAPVEAGGAAWCEPFVWVGGEGADEPTVGISYGMPMHDAEGALLGVIDADLSLNDVSRFLEGVHVSDNGAVYVAEPGGLLVGSSRGVPLADARGERVLAGEVTDDWIRISAQTVVGRFGSFGDLGQTHVETVLVAGEPLLLMASPFVHATGLRWVIVTLVPERDFLAEVEAGRQRSMLVSAVACLLTLLLGWGAALLIIRPMIQLTRHARRVGGGELDLEIHLTQSPELRQLSSELNAMTDGLRDRVRMRHSLAVAMDVQQALLPAQTPSVTGLDVAARSEYCDETGGDYYDYLEVAGLDEGSMLFALGDVMGHGVAAAMLMATARGMLRSYTQGEGSLSAILTHVNDLLVEDTGGQRFMTMLLMMVDRKEHVLRWTSAGHDPPFYYDPKADCFLDMGEHGGLPLGIMSDEVYHEAIMRDLRAGQVIVIGTDGLWESRNAAGEQYGRERLQETIRGLIDRPASEIEKALYRSLKDFCGEQTIDDDVTFLVVKIEEAFFEDQDGGDRDPSAS</sequence>
<dbReference type="PANTHER" id="PTHR43156:SF2">
    <property type="entry name" value="STAGE II SPORULATION PROTEIN E"/>
    <property type="match status" value="1"/>
</dbReference>
<dbReference type="Pfam" id="PF00672">
    <property type="entry name" value="HAMP"/>
    <property type="match status" value="1"/>
</dbReference>
<dbReference type="PANTHER" id="PTHR43156">
    <property type="entry name" value="STAGE II SPORULATION PROTEIN E-RELATED"/>
    <property type="match status" value="1"/>
</dbReference>
<dbReference type="EMBL" id="CP036280">
    <property type="protein sequence ID" value="QDU70840.1"/>
    <property type="molecule type" value="Genomic_DNA"/>
</dbReference>
<keyword evidence="2" id="KW-0812">Transmembrane</keyword>
<dbReference type="CDD" id="cd06225">
    <property type="entry name" value="HAMP"/>
    <property type="match status" value="1"/>
</dbReference>
<accession>A0A518BV29</accession>
<dbReference type="GO" id="GO:0016791">
    <property type="term" value="F:phosphatase activity"/>
    <property type="evidence" value="ECO:0007669"/>
    <property type="project" value="TreeGrafter"/>
</dbReference>
<gene>
    <name evidence="4" type="primary">rsbU_2</name>
    <name evidence="4" type="ORF">Pan265_06780</name>
</gene>
<keyword evidence="2" id="KW-1133">Transmembrane helix</keyword>
<dbReference type="Gene3D" id="6.10.340.10">
    <property type="match status" value="1"/>
</dbReference>
<keyword evidence="5" id="KW-1185">Reference proteome</keyword>
<dbReference type="SUPFAM" id="SSF81606">
    <property type="entry name" value="PP2C-like"/>
    <property type="match status" value="1"/>
</dbReference>
<dbReference type="OrthoDB" id="247273at2"/>
<dbReference type="InterPro" id="IPR003660">
    <property type="entry name" value="HAMP_dom"/>
</dbReference>
<dbReference type="Pfam" id="PF07228">
    <property type="entry name" value="SpoIIE"/>
    <property type="match status" value="1"/>
</dbReference>
<dbReference type="Gene3D" id="3.30.450.20">
    <property type="entry name" value="PAS domain"/>
    <property type="match status" value="1"/>
</dbReference>
<dbReference type="SUPFAM" id="SSF158472">
    <property type="entry name" value="HAMP domain-like"/>
    <property type="match status" value="1"/>
</dbReference>